<dbReference type="PROSITE" id="PS50072">
    <property type="entry name" value="CSA_PPIASE_2"/>
    <property type="match status" value="1"/>
</dbReference>
<dbReference type="Gene3D" id="2.40.100.10">
    <property type="entry name" value="Cyclophilin-like"/>
    <property type="match status" value="1"/>
</dbReference>
<protein>
    <recommendedName>
        <fullName evidence="2">peptidylprolyl isomerase</fullName>
        <ecNumber evidence="2">5.2.1.8</ecNumber>
    </recommendedName>
</protein>
<evidence type="ECO:0000256" key="1">
    <source>
        <dbReference type="ARBA" id="ARBA00000971"/>
    </source>
</evidence>
<dbReference type="FunFam" id="2.40.100.10:FF:000005">
    <property type="entry name" value="Peptidyl-prolyl cis-trans isomerase G"/>
    <property type="match status" value="1"/>
</dbReference>
<dbReference type="PANTHER" id="PTHR11071">
    <property type="entry name" value="PEPTIDYL-PROLYL CIS-TRANS ISOMERASE"/>
    <property type="match status" value="1"/>
</dbReference>
<feature type="region of interest" description="Disordered" evidence="5">
    <location>
        <begin position="180"/>
        <end position="267"/>
    </location>
</feature>
<dbReference type="Proteomes" id="UP001501940">
    <property type="component" value="Chromosome 11"/>
</dbReference>
<feature type="compositionally biased region" description="Basic residues" evidence="5">
    <location>
        <begin position="222"/>
        <end position="237"/>
    </location>
</feature>
<name>A0AAQ5ZX79_AMPOC</name>
<comment type="catalytic activity">
    <reaction evidence="1">
        <text>[protein]-peptidylproline (omega=180) = [protein]-peptidylproline (omega=0)</text>
        <dbReference type="Rhea" id="RHEA:16237"/>
        <dbReference type="Rhea" id="RHEA-COMP:10747"/>
        <dbReference type="Rhea" id="RHEA-COMP:10748"/>
        <dbReference type="ChEBI" id="CHEBI:83833"/>
        <dbReference type="ChEBI" id="CHEBI:83834"/>
        <dbReference type="EC" id="5.2.1.8"/>
    </reaction>
</comment>
<evidence type="ECO:0000313" key="8">
    <source>
        <dbReference type="Proteomes" id="UP001501940"/>
    </source>
</evidence>
<organism evidence="7 8">
    <name type="scientific">Amphiprion ocellaris</name>
    <name type="common">Clown anemonefish</name>
    <dbReference type="NCBI Taxonomy" id="80972"/>
    <lineage>
        <taxon>Eukaryota</taxon>
        <taxon>Metazoa</taxon>
        <taxon>Chordata</taxon>
        <taxon>Craniata</taxon>
        <taxon>Vertebrata</taxon>
        <taxon>Euteleostomi</taxon>
        <taxon>Actinopterygii</taxon>
        <taxon>Neopterygii</taxon>
        <taxon>Teleostei</taxon>
        <taxon>Neoteleostei</taxon>
        <taxon>Acanthomorphata</taxon>
        <taxon>Ovalentaria</taxon>
        <taxon>Pomacentridae</taxon>
        <taxon>Amphiprion</taxon>
    </lineage>
</organism>
<feature type="compositionally biased region" description="Low complexity" evidence="5">
    <location>
        <begin position="194"/>
        <end position="211"/>
    </location>
</feature>
<dbReference type="AlphaFoldDB" id="A0AAQ5ZX79"/>
<dbReference type="GeneTree" id="ENSGT00940000157954"/>
<dbReference type="GO" id="GO:0016018">
    <property type="term" value="F:cyclosporin A binding"/>
    <property type="evidence" value="ECO:0007669"/>
    <property type="project" value="TreeGrafter"/>
</dbReference>
<dbReference type="InterPro" id="IPR029000">
    <property type="entry name" value="Cyclophilin-like_dom_sf"/>
</dbReference>
<evidence type="ECO:0000256" key="5">
    <source>
        <dbReference type="SAM" id="MobiDB-lite"/>
    </source>
</evidence>
<dbReference type="InterPro" id="IPR020892">
    <property type="entry name" value="Cyclophilin-type_PPIase_CS"/>
</dbReference>
<dbReference type="Ensembl" id="ENSAOCT00000064326.1">
    <property type="protein sequence ID" value="ENSAOCP00000069427.1"/>
    <property type="gene ID" value="ENSAOCG00000020452.2"/>
</dbReference>
<evidence type="ECO:0000313" key="7">
    <source>
        <dbReference type="Ensembl" id="ENSAOCP00000069427.1"/>
    </source>
</evidence>
<evidence type="ECO:0000256" key="4">
    <source>
        <dbReference type="ARBA" id="ARBA00023235"/>
    </source>
</evidence>
<accession>A0AAQ5ZX79</accession>
<reference evidence="7 8" key="1">
    <citation type="submission" date="2022-01" db="EMBL/GenBank/DDBJ databases">
        <title>A chromosome-scale genome assembly of the false clownfish, Amphiprion ocellaris.</title>
        <authorList>
            <person name="Ryu T."/>
        </authorList>
    </citation>
    <scope>NUCLEOTIDE SEQUENCE [LARGE SCALE GENOMIC DNA]</scope>
</reference>
<sequence>MGIKVQRPRCFFDIGISNVLVGRVVVELFADICPKTCENFRCLCTGEKGIGKGTQKPLHYKGCLFHRVVKDFMIQGGDFSEGNGRGGESIYGGFFEDESFAVKHNKEYLLSMANRGKDTNGSQFFITTKPSPHLDGVHVVFGHVISGQEVVQTMENQKTDHNSKPYAEVKVLNCGELVPKSKAKKDAKKKERASSSSSRSSSDSKSSSESSSDSEESEKESKKRKKKAKKLKKKQKKKEKERSEAESAEEKEQEELVTSTVRPEEIPPIPENRFLMRRSPQTVQNTGITYNSQSYHRRLVMTRSGRKIKGRGPRRYRTPSRSRSRSRDRFRRSETPPHWRQEMQRQRMRAVTGDHLNKI</sequence>
<dbReference type="PANTHER" id="PTHR11071:SF292">
    <property type="entry name" value="PEPTIDYL-PROLYL CIS-TRANS ISOMERASE G"/>
    <property type="match status" value="1"/>
</dbReference>
<reference evidence="7" key="2">
    <citation type="submission" date="2025-08" db="UniProtKB">
        <authorList>
            <consortium name="Ensembl"/>
        </authorList>
    </citation>
    <scope>IDENTIFICATION</scope>
</reference>
<proteinExistence type="predicted"/>
<feature type="compositionally biased region" description="Basic residues" evidence="5">
    <location>
        <begin position="304"/>
        <end position="324"/>
    </location>
</feature>
<keyword evidence="8" id="KW-1185">Reference proteome</keyword>
<dbReference type="Pfam" id="PF00160">
    <property type="entry name" value="Pro_isomerase"/>
    <property type="match status" value="1"/>
</dbReference>
<evidence type="ECO:0000256" key="2">
    <source>
        <dbReference type="ARBA" id="ARBA00013194"/>
    </source>
</evidence>
<keyword evidence="3" id="KW-0697">Rotamase</keyword>
<dbReference type="PROSITE" id="PS00170">
    <property type="entry name" value="CSA_PPIASE_1"/>
    <property type="match status" value="1"/>
</dbReference>
<evidence type="ECO:0000256" key="3">
    <source>
        <dbReference type="ARBA" id="ARBA00023110"/>
    </source>
</evidence>
<dbReference type="GO" id="GO:0005739">
    <property type="term" value="C:mitochondrion"/>
    <property type="evidence" value="ECO:0007669"/>
    <property type="project" value="TreeGrafter"/>
</dbReference>
<reference evidence="7" key="3">
    <citation type="submission" date="2025-09" db="UniProtKB">
        <authorList>
            <consortium name="Ensembl"/>
        </authorList>
    </citation>
    <scope>IDENTIFICATION</scope>
</reference>
<dbReference type="SUPFAM" id="SSF50891">
    <property type="entry name" value="Cyclophilin-like"/>
    <property type="match status" value="1"/>
</dbReference>
<dbReference type="GO" id="GO:0003755">
    <property type="term" value="F:peptidyl-prolyl cis-trans isomerase activity"/>
    <property type="evidence" value="ECO:0007669"/>
    <property type="project" value="UniProtKB-KW"/>
</dbReference>
<dbReference type="GO" id="GO:0006457">
    <property type="term" value="P:protein folding"/>
    <property type="evidence" value="ECO:0007669"/>
    <property type="project" value="InterPro"/>
</dbReference>
<feature type="compositionally biased region" description="Basic and acidic residues" evidence="5">
    <location>
        <begin position="238"/>
        <end position="250"/>
    </location>
</feature>
<dbReference type="PRINTS" id="PR00153">
    <property type="entry name" value="CSAPPISMRASE"/>
</dbReference>
<dbReference type="EC" id="5.2.1.8" evidence="2"/>
<evidence type="ECO:0000259" key="6">
    <source>
        <dbReference type="PROSITE" id="PS50072"/>
    </source>
</evidence>
<feature type="domain" description="PPIase cyclophilin-type" evidence="6">
    <location>
        <begin position="11"/>
        <end position="176"/>
    </location>
</feature>
<feature type="region of interest" description="Disordered" evidence="5">
    <location>
        <begin position="304"/>
        <end position="359"/>
    </location>
</feature>
<keyword evidence="4" id="KW-0413">Isomerase</keyword>
<feature type="compositionally biased region" description="Basic and acidic residues" evidence="5">
    <location>
        <begin position="325"/>
        <end position="345"/>
    </location>
</feature>
<dbReference type="InterPro" id="IPR002130">
    <property type="entry name" value="Cyclophilin-type_PPIase_dom"/>
</dbReference>
<gene>
    <name evidence="7" type="primary">PPIG</name>
</gene>